<feature type="domain" description="Plastocyanin-like" evidence="10">
    <location>
        <begin position="426"/>
        <end position="535"/>
    </location>
</feature>
<feature type="domain" description="Plastocyanin-like" evidence="11">
    <location>
        <begin position="91"/>
        <end position="219"/>
    </location>
</feature>
<dbReference type="InterPro" id="IPR045087">
    <property type="entry name" value="Cu-oxidase_fam"/>
</dbReference>
<dbReference type="Gene3D" id="2.60.40.420">
    <property type="entry name" value="Cupredoxins - blue copper proteins"/>
    <property type="match status" value="3"/>
</dbReference>
<gene>
    <name evidence="12" type="ordered locus">Tter_0532</name>
</gene>
<evidence type="ECO:0000256" key="4">
    <source>
        <dbReference type="ARBA" id="ARBA00023002"/>
    </source>
</evidence>
<dbReference type="PROSITE" id="PS51257">
    <property type="entry name" value="PROKAR_LIPOPROTEIN"/>
    <property type="match status" value="1"/>
</dbReference>
<reference evidence="13" key="1">
    <citation type="journal article" date="2010" name="Stand. Genomic Sci.">
        <title>Complete genome sequence of 'Thermobaculum terrenum' type strain (YNP1).</title>
        <authorList>
            <person name="Kiss H."/>
            <person name="Cleland D."/>
            <person name="Lapidus A."/>
            <person name="Lucas S."/>
            <person name="Glavina Del Rio T."/>
            <person name="Nolan M."/>
            <person name="Tice H."/>
            <person name="Han C."/>
            <person name="Goodwin L."/>
            <person name="Pitluck S."/>
            <person name="Liolios K."/>
            <person name="Ivanova N."/>
            <person name="Mavromatis K."/>
            <person name="Ovchinnikova G."/>
            <person name="Pati A."/>
            <person name="Chen A."/>
            <person name="Palaniappan K."/>
            <person name="Land M."/>
            <person name="Hauser L."/>
            <person name="Chang Y."/>
            <person name="Jeffries C."/>
            <person name="Lu M."/>
            <person name="Brettin T."/>
            <person name="Detter J."/>
            <person name="Goker M."/>
            <person name="Tindall B."/>
            <person name="Beck B."/>
            <person name="McDermott T."/>
            <person name="Woyke T."/>
            <person name="Bristow J."/>
            <person name="Eisen J."/>
            <person name="Markowitz V."/>
            <person name="Hugenholtz P."/>
            <person name="Kyrpides N."/>
            <person name="Klenk H."/>
            <person name="Cheng J."/>
        </authorList>
    </citation>
    <scope>NUCLEOTIDE SEQUENCE [LARGE SCALE GENOMIC DNA]</scope>
    <source>
        <strain evidence="13">ATCC BAA-798 / YNP1</strain>
    </source>
</reference>
<evidence type="ECO:0000256" key="9">
    <source>
        <dbReference type="ARBA" id="ARBA00048092"/>
    </source>
</evidence>
<dbReference type="PANTHER" id="PTHR48267:SF1">
    <property type="entry name" value="BILIRUBIN OXIDASE"/>
    <property type="match status" value="1"/>
</dbReference>
<comment type="catalytic activity">
    <reaction evidence="9">
        <text>4 Cu(+) + O2 + 4 H(+) = 4 Cu(2+) + 2 H2O</text>
        <dbReference type="Rhea" id="RHEA:30083"/>
        <dbReference type="ChEBI" id="CHEBI:15377"/>
        <dbReference type="ChEBI" id="CHEBI:15378"/>
        <dbReference type="ChEBI" id="CHEBI:15379"/>
        <dbReference type="ChEBI" id="CHEBI:29036"/>
        <dbReference type="ChEBI" id="CHEBI:49552"/>
        <dbReference type="EC" id="1.16.3.4"/>
    </reaction>
    <physiologicalReaction direction="left-to-right" evidence="9">
        <dbReference type="Rhea" id="RHEA:30084"/>
    </physiologicalReaction>
</comment>
<dbReference type="SUPFAM" id="SSF49503">
    <property type="entry name" value="Cupredoxins"/>
    <property type="match status" value="3"/>
</dbReference>
<dbReference type="InterPro" id="IPR011707">
    <property type="entry name" value="Cu-oxidase-like_N"/>
</dbReference>
<dbReference type="InterPro" id="IPR002355">
    <property type="entry name" value="Cu_oxidase_Cu_BS"/>
</dbReference>
<keyword evidence="4 12" id="KW-0560">Oxidoreductase</keyword>
<sequence>MSGARLSRRRFMKMGAIGAGGLLLACCGTCCGVARLADRFFDVGLTGTRLQSRIPLPREFENPLPIPPVLRPVRRDSDTDYYRVVQMPASVEILPGSRTEIWGYNGMFPGPTIRATSGRKVVVTHQNRLPIPTVVHLHGGKTPPEHDGYPTDLVLPSGQSHIHQLEGHSLRVIGHGEYSYEYPNQQPAATLWYHDHRMDFTGPQVYRGLAGFYLLTDDQERSLPLPSEDRDIPLMICDRSFDEDGSLMYPSVDPSLMGQPGVVNEYMDGVLGDVILVNGVPWPYMNVSRVRYRFRVLNASNARRYRLVLDPPPPEGYSFTQIGSDVGLLESPVRLHKLEIAPAERYDLIVDFSAYQSGDVITLRNELGNGKTALVMQFRVSGKADEYSQIPSRLSEIERLAASDALVRRRFVFARGVARNSSHTSVAPVAMWTINGQPFDPMRIDADVELGATEIWRITTNVHHPVHLHLAHFQVLSRNGGPPGPYDAGWKDTVDMGQGDTVEILARFDGYKGKYVFHCHNLEHEDMAMMGNIRVS</sequence>
<evidence type="ECO:0000256" key="8">
    <source>
        <dbReference type="ARBA" id="ARBA00043090"/>
    </source>
</evidence>
<dbReference type="GO" id="GO:0005507">
    <property type="term" value="F:copper ion binding"/>
    <property type="evidence" value="ECO:0007669"/>
    <property type="project" value="InterPro"/>
</dbReference>
<dbReference type="STRING" id="525904.Tter_0532"/>
<evidence type="ECO:0000256" key="5">
    <source>
        <dbReference type="ARBA" id="ARBA00038978"/>
    </source>
</evidence>
<dbReference type="RefSeq" id="WP_012874485.1">
    <property type="nucleotide sequence ID" value="NC_013525.1"/>
</dbReference>
<evidence type="ECO:0000256" key="6">
    <source>
        <dbReference type="ARBA" id="ARBA00041027"/>
    </source>
</evidence>
<dbReference type="eggNOG" id="COG2132">
    <property type="taxonomic scope" value="Bacteria"/>
</dbReference>
<dbReference type="InterPro" id="IPR008972">
    <property type="entry name" value="Cupredoxin"/>
</dbReference>
<organism evidence="12 13">
    <name type="scientific">Thermobaculum terrenum (strain ATCC BAA-798 / CCMEE 7001 / YNP1)</name>
    <dbReference type="NCBI Taxonomy" id="525904"/>
    <lineage>
        <taxon>Bacteria</taxon>
        <taxon>Bacillati</taxon>
        <taxon>Chloroflexota</taxon>
        <taxon>Chloroflexia</taxon>
        <taxon>Candidatus Thermobaculales</taxon>
        <taxon>Candidatus Thermobaculaceae</taxon>
        <taxon>Thermobaculum</taxon>
    </lineage>
</organism>
<evidence type="ECO:0000259" key="10">
    <source>
        <dbReference type="Pfam" id="PF07731"/>
    </source>
</evidence>
<dbReference type="AlphaFoldDB" id="D1CEU4"/>
<dbReference type="EC" id="1.16.3.4" evidence="5"/>
<dbReference type="EMBL" id="CP001825">
    <property type="protein sequence ID" value="ACZ41450.1"/>
    <property type="molecule type" value="Genomic_DNA"/>
</dbReference>
<dbReference type="PROSITE" id="PS51318">
    <property type="entry name" value="TAT"/>
    <property type="match status" value="1"/>
</dbReference>
<accession>D1CEU4</accession>
<dbReference type="Pfam" id="PF07732">
    <property type="entry name" value="Cu-oxidase_3"/>
    <property type="match status" value="1"/>
</dbReference>
<evidence type="ECO:0000256" key="7">
    <source>
        <dbReference type="ARBA" id="ARBA00042896"/>
    </source>
</evidence>
<proteinExistence type="inferred from homology"/>
<dbReference type="OrthoDB" id="9757546at2"/>
<evidence type="ECO:0000256" key="1">
    <source>
        <dbReference type="ARBA" id="ARBA00010609"/>
    </source>
</evidence>
<evidence type="ECO:0000256" key="3">
    <source>
        <dbReference type="ARBA" id="ARBA00022723"/>
    </source>
</evidence>
<keyword evidence="3" id="KW-0479">Metal-binding</keyword>
<comment type="subunit">
    <text evidence="2">Monomer.</text>
</comment>
<dbReference type="Pfam" id="PF07731">
    <property type="entry name" value="Cu-oxidase_2"/>
    <property type="match status" value="1"/>
</dbReference>
<evidence type="ECO:0000259" key="11">
    <source>
        <dbReference type="Pfam" id="PF07732"/>
    </source>
</evidence>
<dbReference type="PANTHER" id="PTHR48267">
    <property type="entry name" value="CUPREDOXIN SUPERFAMILY PROTEIN"/>
    <property type="match status" value="1"/>
</dbReference>
<keyword evidence="13" id="KW-1185">Reference proteome</keyword>
<dbReference type="InterPro" id="IPR006311">
    <property type="entry name" value="TAT_signal"/>
</dbReference>
<dbReference type="PROSITE" id="PS00080">
    <property type="entry name" value="MULTICOPPER_OXIDASE2"/>
    <property type="match status" value="1"/>
</dbReference>
<evidence type="ECO:0000256" key="2">
    <source>
        <dbReference type="ARBA" id="ARBA00011245"/>
    </source>
</evidence>
<name>D1CEU4_THET1</name>
<comment type="similarity">
    <text evidence="1">Belongs to the multicopper oxidase family.</text>
</comment>
<dbReference type="InterPro" id="IPR011706">
    <property type="entry name" value="Cu-oxidase_C"/>
</dbReference>
<evidence type="ECO:0000313" key="13">
    <source>
        <dbReference type="Proteomes" id="UP000000323"/>
    </source>
</evidence>
<protein>
    <recommendedName>
        <fullName evidence="6">Multicopper oxidase CueO</fullName>
        <ecNumber evidence="5">1.16.3.4</ecNumber>
    </recommendedName>
    <alternativeName>
        <fullName evidence="7">Copper efflux oxidase</fullName>
    </alternativeName>
    <alternativeName>
        <fullName evidence="8">Cuprous oxidase</fullName>
    </alternativeName>
</protein>
<dbReference type="SABIO-RK" id="D1CEU4"/>
<dbReference type="GO" id="GO:0016491">
    <property type="term" value="F:oxidoreductase activity"/>
    <property type="evidence" value="ECO:0007669"/>
    <property type="project" value="UniProtKB-KW"/>
</dbReference>
<dbReference type="HOGENOM" id="CLU_009100_2_2_0"/>
<evidence type="ECO:0000313" key="12">
    <source>
        <dbReference type="EMBL" id="ACZ41450.1"/>
    </source>
</evidence>
<dbReference type="KEGG" id="ttr:Tter_0532"/>
<dbReference type="Proteomes" id="UP000000323">
    <property type="component" value="Chromosome 1"/>
</dbReference>